<evidence type="ECO:0000313" key="3">
    <source>
        <dbReference type="Proteomes" id="UP001626628"/>
    </source>
</evidence>
<dbReference type="RefSeq" id="WP_407285406.1">
    <property type="nucleotide sequence ID" value="NZ_CP147982.1"/>
</dbReference>
<proteinExistence type="predicted"/>
<feature type="compositionally biased region" description="Basic and acidic residues" evidence="1">
    <location>
        <begin position="24"/>
        <end position="33"/>
    </location>
</feature>
<gene>
    <name evidence="2" type="ORF">WAB15_04450</name>
</gene>
<sequence length="71" mass="7440">MPRSLVRARCLAAPPALAPTVCGSDRDKGDETPAKAQAKETAPAGMAHQHTVPESEQATATFRGVEPKNES</sequence>
<reference evidence="2 3" key="1">
    <citation type="submission" date="2024-03" db="EMBL/GenBank/DDBJ databases">
        <title>The complete genome of Streptomyces sirii sp.nov.</title>
        <authorList>
            <person name="Zakalyukina Y.V."/>
            <person name="Belik A.R."/>
            <person name="Biryukov M.V."/>
            <person name="Baturina O.A."/>
            <person name="Kabilov M.R."/>
        </authorList>
    </citation>
    <scope>NUCLEOTIDE SEQUENCE [LARGE SCALE GENOMIC DNA]</scope>
    <source>
        <strain evidence="2 3">BP-8</strain>
    </source>
</reference>
<feature type="region of interest" description="Disordered" evidence="1">
    <location>
        <begin position="17"/>
        <end position="71"/>
    </location>
</feature>
<protein>
    <submittedName>
        <fullName evidence="2">Uncharacterized protein</fullName>
    </submittedName>
</protein>
<dbReference type="Proteomes" id="UP001626628">
    <property type="component" value="Chromosome"/>
</dbReference>
<evidence type="ECO:0000256" key="1">
    <source>
        <dbReference type="SAM" id="MobiDB-lite"/>
    </source>
</evidence>
<keyword evidence="3" id="KW-1185">Reference proteome</keyword>
<organism evidence="2 3">
    <name type="scientific">Streptomyces sirii</name>
    <dbReference type="NCBI Taxonomy" id="3127701"/>
    <lineage>
        <taxon>Bacteria</taxon>
        <taxon>Bacillati</taxon>
        <taxon>Actinomycetota</taxon>
        <taxon>Actinomycetes</taxon>
        <taxon>Kitasatosporales</taxon>
        <taxon>Streptomycetaceae</taxon>
        <taxon>Streptomyces</taxon>
    </lineage>
</organism>
<evidence type="ECO:0000313" key="2">
    <source>
        <dbReference type="EMBL" id="WXK75284.1"/>
    </source>
</evidence>
<dbReference type="EMBL" id="CP147982">
    <property type="protein sequence ID" value="WXK75284.1"/>
    <property type="molecule type" value="Genomic_DNA"/>
</dbReference>
<name>A0ABZ2QFJ6_9ACTN</name>
<accession>A0ABZ2QFJ6</accession>